<dbReference type="Proteomes" id="UP001341840">
    <property type="component" value="Unassembled WGS sequence"/>
</dbReference>
<evidence type="ECO:0000313" key="2">
    <source>
        <dbReference type="EMBL" id="MED6131429.1"/>
    </source>
</evidence>
<feature type="region of interest" description="Disordered" evidence="1">
    <location>
        <begin position="65"/>
        <end position="97"/>
    </location>
</feature>
<protein>
    <recommendedName>
        <fullName evidence="4">Ubiquitin-like protease family profile domain-containing protein</fullName>
    </recommendedName>
</protein>
<organism evidence="2 3">
    <name type="scientific">Stylosanthes scabra</name>
    <dbReference type="NCBI Taxonomy" id="79078"/>
    <lineage>
        <taxon>Eukaryota</taxon>
        <taxon>Viridiplantae</taxon>
        <taxon>Streptophyta</taxon>
        <taxon>Embryophyta</taxon>
        <taxon>Tracheophyta</taxon>
        <taxon>Spermatophyta</taxon>
        <taxon>Magnoliopsida</taxon>
        <taxon>eudicotyledons</taxon>
        <taxon>Gunneridae</taxon>
        <taxon>Pentapetalae</taxon>
        <taxon>rosids</taxon>
        <taxon>fabids</taxon>
        <taxon>Fabales</taxon>
        <taxon>Fabaceae</taxon>
        <taxon>Papilionoideae</taxon>
        <taxon>50 kb inversion clade</taxon>
        <taxon>dalbergioids sensu lato</taxon>
        <taxon>Dalbergieae</taxon>
        <taxon>Pterocarpus clade</taxon>
        <taxon>Stylosanthes</taxon>
    </lineage>
</organism>
<comment type="caution">
    <text evidence="2">The sequence shown here is derived from an EMBL/GenBank/DDBJ whole genome shotgun (WGS) entry which is preliminary data.</text>
</comment>
<dbReference type="SUPFAM" id="SSF54001">
    <property type="entry name" value="Cysteine proteinases"/>
    <property type="match status" value="1"/>
</dbReference>
<dbReference type="InterPro" id="IPR038765">
    <property type="entry name" value="Papain-like_cys_pep_sf"/>
</dbReference>
<proteinExistence type="predicted"/>
<dbReference type="Gene3D" id="3.40.395.10">
    <property type="entry name" value="Adenoviral Proteinase, Chain A"/>
    <property type="match status" value="1"/>
</dbReference>
<sequence length="416" mass="47692">MEREMKRREDVIMDLLRSRGSHIDAVTTMVTQQNKVIDVIAAALKRNGDARQRKVLVKATMIAGRRRGRGQGRGGSRIASDSHKYSPMAANPGQKKEKDILEPVEEEVGAGVAATAEQSRKRRLEFDESEEESDILRLYDMQQQGKGSPFSYSYHTNFQMVADDTPQCLDLSFMPPPGMRFVGSELAIAAYIFARDLEKSGELLVNDDHCDATRRSFWSLRPGEEMDGDVINMVVGTQTRKREDKTVWFLPTTFSQMILDLKLMSEDTMQYIVDRYMGLADDLVKAYHIENMLADPKFYDNKEKKPPKLSDFSLWEPRISQQRDRFNDCGVWVCQWMQMWHLWKHFDLPGICANSRMTLAMDLVMDKTNSLSEEICEKAVTYWDNKMLAVDTERKRKARKGKCGSNNLARGQSPTI</sequence>
<evidence type="ECO:0008006" key="4">
    <source>
        <dbReference type="Google" id="ProtNLM"/>
    </source>
</evidence>
<accession>A0ABU6S5I2</accession>
<evidence type="ECO:0000256" key="1">
    <source>
        <dbReference type="SAM" id="MobiDB-lite"/>
    </source>
</evidence>
<reference evidence="2 3" key="1">
    <citation type="journal article" date="2023" name="Plants (Basel)">
        <title>Bridging the Gap: Combining Genomics and Transcriptomics Approaches to Understand Stylosanthes scabra, an Orphan Legume from the Brazilian Caatinga.</title>
        <authorList>
            <person name="Ferreira-Neto J.R.C."/>
            <person name="da Silva M.D."/>
            <person name="Binneck E."/>
            <person name="de Melo N.F."/>
            <person name="da Silva R.H."/>
            <person name="de Melo A.L.T.M."/>
            <person name="Pandolfi V."/>
            <person name="Bustamante F.O."/>
            <person name="Brasileiro-Vidal A.C."/>
            <person name="Benko-Iseppon A.M."/>
        </authorList>
    </citation>
    <scope>NUCLEOTIDE SEQUENCE [LARGE SCALE GENOMIC DNA]</scope>
    <source>
        <tissue evidence="2">Leaves</tissue>
    </source>
</reference>
<dbReference type="EMBL" id="JASCZI010060438">
    <property type="protein sequence ID" value="MED6131429.1"/>
    <property type="molecule type" value="Genomic_DNA"/>
</dbReference>
<evidence type="ECO:0000313" key="3">
    <source>
        <dbReference type="Proteomes" id="UP001341840"/>
    </source>
</evidence>
<feature type="region of interest" description="Disordered" evidence="1">
    <location>
        <begin position="108"/>
        <end position="127"/>
    </location>
</feature>
<keyword evidence="3" id="KW-1185">Reference proteome</keyword>
<gene>
    <name evidence="2" type="ORF">PIB30_009910</name>
</gene>
<name>A0ABU6S5I2_9FABA</name>